<feature type="compositionally biased region" description="Acidic residues" evidence="1">
    <location>
        <begin position="173"/>
        <end position="190"/>
    </location>
</feature>
<comment type="caution">
    <text evidence="2">The sequence shown here is derived from an EMBL/GenBank/DDBJ whole genome shotgun (WGS) entry which is preliminary data.</text>
</comment>
<evidence type="ECO:0000313" key="2">
    <source>
        <dbReference type="EMBL" id="KAK5083813.1"/>
    </source>
</evidence>
<feature type="compositionally biased region" description="Polar residues" evidence="1">
    <location>
        <begin position="1"/>
        <end position="14"/>
    </location>
</feature>
<organism evidence="2 3">
    <name type="scientific">Lithohypha guttulata</name>
    <dbReference type="NCBI Taxonomy" id="1690604"/>
    <lineage>
        <taxon>Eukaryota</taxon>
        <taxon>Fungi</taxon>
        <taxon>Dikarya</taxon>
        <taxon>Ascomycota</taxon>
        <taxon>Pezizomycotina</taxon>
        <taxon>Eurotiomycetes</taxon>
        <taxon>Chaetothyriomycetidae</taxon>
        <taxon>Chaetothyriales</taxon>
        <taxon>Trichomeriaceae</taxon>
        <taxon>Lithohypha</taxon>
    </lineage>
</organism>
<dbReference type="AlphaFoldDB" id="A0AAN7SX20"/>
<protein>
    <submittedName>
        <fullName evidence="2">Uncharacterized protein</fullName>
    </submittedName>
</protein>
<dbReference type="GO" id="GO:0000492">
    <property type="term" value="P:box C/D snoRNP assembly"/>
    <property type="evidence" value="ECO:0007669"/>
    <property type="project" value="InterPro"/>
</dbReference>
<feature type="region of interest" description="Disordered" evidence="1">
    <location>
        <begin position="161"/>
        <end position="217"/>
    </location>
</feature>
<evidence type="ECO:0000256" key="1">
    <source>
        <dbReference type="SAM" id="MobiDB-lite"/>
    </source>
</evidence>
<feature type="compositionally biased region" description="Low complexity" evidence="1">
    <location>
        <begin position="52"/>
        <end position="79"/>
    </location>
</feature>
<evidence type="ECO:0000313" key="3">
    <source>
        <dbReference type="Proteomes" id="UP001309876"/>
    </source>
</evidence>
<reference evidence="2 3" key="1">
    <citation type="submission" date="2023-08" db="EMBL/GenBank/DDBJ databases">
        <title>Black Yeasts Isolated from many extreme environments.</title>
        <authorList>
            <person name="Coleine C."/>
            <person name="Stajich J.E."/>
            <person name="Selbmann L."/>
        </authorList>
    </citation>
    <scope>NUCLEOTIDE SEQUENCE [LARGE SCALE GENOMIC DNA]</scope>
    <source>
        <strain evidence="2 3">CCFEE 5910</strain>
    </source>
</reference>
<name>A0AAN7SX20_9EURO</name>
<feature type="compositionally biased region" description="Polar residues" evidence="1">
    <location>
        <begin position="22"/>
        <end position="31"/>
    </location>
</feature>
<sequence>MSSGQAETQSQSVEATLPSRASPPTSTTQERSTSHGQHEKKAHPQKTPKQIAETTTTNAEETSSSGTSTSNSDTDTASNPGDTDISIHTNPAALLATTKPPNTDIHNRLTSFFSQLAEKRAHPDEGADEVIEHGTDSDSGYEEDDDGKQYVELNLALGVLSEGEGRDEVGVEVPEDDGLDEDGDGVEGSDEQGASDVLQDLKSIVGEKNETEEEEED</sequence>
<gene>
    <name evidence="2" type="ORF">LTR05_006319</name>
</gene>
<feature type="region of interest" description="Disordered" evidence="1">
    <location>
        <begin position="1"/>
        <end position="145"/>
    </location>
</feature>
<keyword evidence="3" id="KW-1185">Reference proteome</keyword>
<dbReference type="Pfam" id="PF15370">
    <property type="entry name" value="NOPCHAP1"/>
    <property type="match status" value="1"/>
</dbReference>
<dbReference type="EMBL" id="JAVRRJ010000006">
    <property type="protein sequence ID" value="KAK5083813.1"/>
    <property type="molecule type" value="Genomic_DNA"/>
</dbReference>
<dbReference type="InterPro" id="IPR027921">
    <property type="entry name" value="NOPCHAP1"/>
</dbReference>
<proteinExistence type="predicted"/>
<accession>A0AAN7SX20</accession>
<dbReference type="Proteomes" id="UP001309876">
    <property type="component" value="Unassembled WGS sequence"/>
</dbReference>
<feature type="compositionally biased region" description="Basic and acidic residues" evidence="1">
    <location>
        <begin position="117"/>
        <end position="136"/>
    </location>
</feature>